<evidence type="ECO:0000313" key="1">
    <source>
        <dbReference type="EMBL" id="RNA14808.1"/>
    </source>
</evidence>
<dbReference type="AlphaFoldDB" id="A0A3M7QUZ7"/>
<dbReference type="Proteomes" id="UP000276133">
    <property type="component" value="Unassembled WGS sequence"/>
</dbReference>
<name>A0A3M7QUZ7_BRAPC</name>
<keyword evidence="2" id="KW-1185">Reference proteome</keyword>
<organism evidence="1 2">
    <name type="scientific">Brachionus plicatilis</name>
    <name type="common">Marine rotifer</name>
    <name type="synonym">Brachionus muelleri</name>
    <dbReference type="NCBI Taxonomy" id="10195"/>
    <lineage>
        <taxon>Eukaryota</taxon>
        <taxon>Metazoa</taxon>
        <taxon>Spiralia</taxon>
        <taxon>Gnathifera</taxon>
        <taxon>Rotifera</taxon>
        <taxon>Eurotatoria</taxon>
        <taxon>Monogononta</taxon>
        <taxon>Pseudotrocha</taxon>
        <taxon>Ploima</taxon>
        <taxon>Brachionidae</taxon>
        <taxon>Brachionus</taxon>
    </lineage>
</organism>
<sequence>MSAFSLFFFNNYVVYFISNYRNLDEEKNRGAAVQNSGRQAKKKKFLSQKFVNSGNLNFKWWFSRCISCYNLQDILGNLATIPLINFRGDKEKTKKKLLQDISNLEYGLN</sequence>
<reference evidence="1 2" key="1">
    <citation type="journal article" date="2018" name="Sci. Rep.">
        <title>Genomic signatures of local adaptation to the degree of environmental predictability in rotifers.</title>
        <authorList>
            <person name="Franch-Gras L."/>
            <person name="Hahn C."/>
            <person name="Garcia-Roger E.M."/>
            <person name="Carmona M.J."/>
            <person name="Serra M."/>
            <person name="Gomez A."/>
        </authorList>
    </citation>
    <scope>NUCLEOTIDE SEQUENCE [LARGE SCALE GENOMIC DNA]</scope>
    <source>
        <strain evidence="1">HYR1</strain>
    </source>
</reference>
<proteinExistence type="predicted"/>
<comment type="caution">
    <text evidence="1">The sequence shown here is derived from an EMBL/GenBank/DDBJ whole genome shotgun (WGS) entry which is preliminary data.</text>
</comment>
<protein>
    <submittedName>
        <fullName evidence="1">Uncharacterized protein</fullName>
    </submittedName>
</protein>
<evidence type="ECO:0000313" key="2">
    <source>
        <dbReference type="Proteomes" id="UP000276133"/>
    </source>
</evidence>
<accession>A0A3M7QUZ7</accession>
<gene>
    <name evidence="1" type="ORF">BpHYR1_041939</name>
</gene>
<dbReference type="EMBL" id="REGN01005105">
    <property type="protein sequence ID" value="RNA14808.1"/>
    <property type="molecule type" value="Genomic_DNA"/>
</dbReference>